<accession>A0A0R3QAL2</accession>
<dbReference type="AlphaFoldDB" id="A0A0R3QAL2"/>
<protein>
    <submittedName>
        <fullName evidence="3">Dirigent protein</fullName>
    </submittedName>
</protein>
<dbReference type="WBParaSite" id="BTMF_0000338101-mRNA-1">
    <property type="protein sequence ID" value="BTMF_0000338101-mRNA-1"/>
    <property type="gene ID" value="BTMF_0000338101"/>
</dbReference>
<evidence type="ECO:0000313" key="1">
    <source>
        <dbReference type="EMBL" id="VDO13144.1"/>
    </source>
</evidence>
<sequence length="119" mass="13615">MRSIAIITITILALEPYRHATFSLFSRRKWTSEVKSIQTVKIYSVKIPNERKIRQNFLPDFAFGFHFYNNNLHIAPSGWLMVMDMFKAEIVAIASSEFNTDRSLKAAIIVHPGDVNQAA</sequence>
<name>A0A0R3QAL2_9BILA</name>
<evidence type="ECO:0000313" key="3">
    <source>
        <dbReference type="WBParaSite" id="BTMF_0000338101-mRNA-1"/>
    </source>
</evidence>
<organism evidence="3">
    <name type="scientific">Brugia timori</name>
    <dbReference type="NCBI Taxonomy" id="42155"/>
    <lineage>
        <taxon>Eukaryota</taxon>
        <taxon>Metazoa</taxon>
        <taxon>Ecdysozoa</taxon>
        <taxon>Nematoda</taxon>
        <taxon>Chromadorea</taxon>
        <taxon>Rhabditida</taxon>
        <taxon>Spirurina</taxon>
        <taxon>Spiruromorpha</taxon>
        <taxon>Filarioidea</taxon>
        <taxon>Onchocercidae</taxon>
        <taxon>Brugia</taxon>
    </lineage>
</organism>
<reference evidence="3" key="1">
    <citation type="submission" date="2017-02" db="UniProtKB">
        <authorList>
            <consortium name="WormBaseParasite"/>
        </authorList>
    </citation>
    <scope>IDENTIFICATION</scope>
</reference>
<dbReference type="Proteomes" id="UP000280834">
    <property type="component" value="Unassembled WGS sequence"/>
</dbReference>
<evidence type="ECO:0000313" key="2">
    <source>
        <dbReference type="Proteomes" id="UP000280834"/>
    </source>
</evidence>
<reference evidence="1 2" key="2">
    <citation type="submission" date="2018-11" db="EMBL/GenBank/DDBJ databases">
        <authorList>
            <consortium name="Pathogen Informatics"/>
        </authorList>
    </citation>
    <scope>NUCLEOTIDE SEQUENCE [LARGE SCALE GENOMIC DNA]</scope>
</reference>
<keyword evidence="2" id="KW-1185">Reference proteome</keyword>
<proteinExistence type="predicted"/>
<dbReference type="EMBL" id="UZAG01002287">
    <property type="protein sequence ID" value="VDO13144.1"/>
    <property type="molecule type" value="Genomic_DNA"/>
</dbReference>
<gene>
    <name evidence="1" type="ORF">BTMF_LOCUS2698</name>
</gene>